<feature type="chain" id="PRO_5047255817" evidence="12">
    <location>
        <begin position="26"/>
        <end position="737"/>
    </location>
</feature>
<evidence type="ECO:0000256" key="4">
    <source>
        <dbReference type="ARBA" id="ARBA00022452"/>
    </source>
</evidence>
<dbReference type="Pfam" id="PF07715">
    <property type="entry name" value="Plug"/>
    <property type="match status" value="1"/>
</dbReference>
<organism evidence="15 16">
    <name type="scientific">Curvibacter microcysteis</name>
    <dbReference type="NCBI Taxonomy" id="3026419"/>
    <lineage>
        <taxon>Bacteria</taxon>
        <taxon>Pseudomonadati</taxon>
        <taxon>Pseudomonadota</taxon>
        <taxon>Betaproteobacteria</taxon>
        <taxon>Burkholderiales</taxon>
        <taxon>Comamonadaceae</taxon>
        <taxon>Curvibacter</taxon>
    </lineage>
</organism>
<evidence type="ECO:0000256" key="7">
    <source>
        <dbReference type="ARBA" id="ARBA00023136"/>
    </source>
</evidence>
<dbReference type="InterPro" id="IPR012910">
    <property type="entry name" value="Plug_dom"/>
</dbReference>
<keyword evidence="6 11" id="KW-0798">TonB box</keyword>
<evidence type="ECO:0000256" key="3">
    <source>
        <dbReference type="ARBA" id="ARBA00022448"/>
    </source>
</evidence>
<gene>
    <name evidence="15" type="ORF">PSQ39_15350</name>
</gene>
<dbReference type="InterPro" id="IPR037066">
    <property type="entry name" value="Plug_dom_sf"/>
</dbReference>
<proteinExistence type="inferred from homology"/>
<keyword evidence="12" id="KW-0732">Signal</keyword>
<evidence type="ECO:0000256" key="9">
    <source>
        <dbReference type="ARBA" id="ARBA00023237"/>
    </source>
</evidence>
<comment type="caution">
    <text evidence="15">The sequence shown here is derived from an EMBL/GenBank/DDBJ whole genome shotgun (WGS) entry which is preliminary data.</text>
</comment>
<dbReference type="Pfam" id="PF00593">
    <property type="entry name" value="TonB_dep_Rec_b-barrel"/>
    <property type="match status" value="1"/>
</dbReference>
<accession>A0ABT5MHE2</accession>
<dbReference type="Gene3D" id="2.40.170.20">
    <property type="entry name" value="TonB-dependent receptor, beta-barrel domain"/>
    <property type="match status" value="1"/>
</dbReference>
<dbReference type="InterPro" id="IPR010105">
    <property type="entry name" value="TonB_sidphr_rcpt"/>
</dbReference>
<dbReference type="NCBIfam" id="TIGR01783">
    <property type="entry name" value="TonB-siderophor"/>
    <property type="match status" value="1"/>
</dbReference>
<evidence type="ECO:0000256" key="8">
    <source>
        <dbReference type="ARBA" id="ARBA00023170"/>
    </source>
</evidence>
<comment type="similarity">
    <text evidence="2 10 11">Belongs to the TonB-dependent receptor family.</text>
</comment>
<evidence type="ECO:0000256" key="2">
    <source>
        <dbReference type="ARBA" id="ARBA00009810"/>
    </source>
</evidence>
<evidence type="ECO:0000259" key="14">
    <source>
        <dbReference type="Pfam" id="PF07715"/>
    </source>
</evidence>
<dbReference type="PANTHER" id="PTHR32552:SF84">
    <property type="entry name" value="TONB-DEPENDENT RECEPTOR-RELATED"/>
    <property type="match status" value="1"/>
</dbReference>
<dbReference type="RefSeq" id="WP_273927703.1">
    <property type="nucleotide sequence ID" value="NZ_JAQSIO010000005.1"/>
</dbReference>
<dbReference type="InterPro" id="IPR036942">
    <property type="entry name" value="Beta-barrel_TonB_sf"/>
</dbReference>
<evidence type="ECO:0000313" key="16">
    <source>
        <dbReference type="Proteomes" id="UP001528672"/>
    </source>
</evidence>
<dbReference type="InterPro" id="IPR039426">
    <property type="entry name" value="TonB-dep_rcpt-like"/>
</dbReference>
<evidence type="ECO:0000256" key="5">
    <source>
        <dbReference type="ARBA" id="ARBA00022692"/>
    </source>
</evidence>
<comment type="subcellular location">
    <subcellularLocation>
        <location evidence="1 10">Cell outer membrane</location>
        <topology evidence="1 10">Multi-pass membrane protein</topology>
    </subcellularLocation>
</comment>
<name>A0ABT5MHE2_9BURK</name>
<evidence type="ECO:0000313" key="15">
    <source>
        <dbReference type="EMBL" id="MDD0816012.1"/>
    </source>
</evidence>
<dbReference type="CDD" id="cd01347">
    <property type="entry name" value="ligand_gated_channel"/>
    <property type="match status" value="1"/>
</dbReference>
<keyword evidence="16" id="KW-1185">Reference proteome</keyword>
<keyword evidence="3 10" id="KW-0813">Transport</keyword>
<dbReference type="EMBL" id="JAQSIO010000005">
    <property type="protein sequence ID" value="MDD0816012.1"/>
    <property type="molecule type" value="Genomic_DNA"/>
</dbReference>
<evidence type="ECO:0000256" key="1">
    <source>
        <dbReference type="ARBA" id="ARBA00004571"/>
    </source>
</evidence>
<reference evidence="15 16" key="1">
    <citation type="submission" date="2023-02" db="EMBL/GenBank/DDBJ databases">
        <title>Bacterial whole genome sequence for Curvibacter sp. HBC28.</title>
        <authorList>
            <person name="Le V."/>
            <person name="Ko S.-R."/>
            <person name="Ahn C.-Y."/>
            <person name="Oh H.-M."/>
        </authorList>
    </citation>
    <scope>NUCLEOTIDE SEQUENCE [LARGE SCALE GENOMIC DNA]</scope>
    <source>
        <strain evidence="15 16">HBC28</strain>
    </source>
</reference>
<dbReference type="InterPro" id="IPR000531">
    <property type="entry name" value="Beta-barrel_TonB"/>
</dbReference>
<dbReference type="Gene3D" id="2.170.130.10">
    <property type="entry name" value="TonB-dependent receptor, plug domain"/>
    <property type="match status" value="1"/>
</dbReference>
<keyword evidence="4 10" id="KW-1134">Transmembrane beta strand</keyword>
<feature type="domain" description="TonB-dependent receptor plug" evidence="14">
    <location>
        <begin position="62"/>
        <end position="163"/>
    </location>
</feature>
<sequence length="737" mass="78931">MNSSFALSMTALAVATLVGSPAALAQTTLPTPTLKSVDVSARQDPLALDEPSSSGSRLGLTAREIPATVQAITQEEMQQRGLRTAREAFADIPGVIAGNVPGNPATLMMRGFSGNAISILQDGVRVSTSTIVQRDTNTWHFDRIEVIKGPASVLYGEGALGGVVNKVSKKPNFDGQHGETLLSVGSFGTTMAAAGLNLPLSDTAAIHLDASSLQSNSLYDVNNNATQSQGLTGSVLLKPQRDLSVLVALDHYRDRYAGTYQGIPLVSSAVARQPSHLVSTTNGLVVDEALRRVNYNPAGSYSGAEETTLRGKIDWTLQPGWSLATDLTAYTAKRDYVLSDTQTFAAPTSAFPYGRFVRTVQRFYHDHQFWNARTALSHEGTLLGLKNRFTVGAEYNQTRFASLRQSSSSTAVAAVDPYNPVVGTIPTAASAYSAGNVNFDSKQQTTSIFAEDALNLAPNWLVLAGLRYDDIDLQRTVTNYNVTPNSVQNANPRYKPASWRLGSTYDLNPDTTLYALYTTAATPVSSMLVQSIVNTGFKLTTGHSVEGGLKMNALDKRLTFTAAAFYIQQNDILTRDPANASLTVQGGSQSSRGLEFSLGAAATRQLLLGANLGWVDAKYDQLIEAGGAVRTGNRPINTPTTTASAHASYQVPNTALTLSALVRHVSGFYTDTANTIFVRGHSTLDAAVSWQLAKQSTLTLRGRNLGNAFYGEYSGYPTTNLYIGAPRSFELSLRSQF</sequence>
<feature type="signal peptide" evidence="12">
    <location>
        <begin position="1"/>
        <end position="25"/>
    </location>
</feature>
<protein>
    <submittedName>
        <fullName evidence="15">TonB-dependent receptor</fullName>
    </submittedName>
</protein>
<evidence type="ECO:0000259" key="13">
    <source>
        <dbReference type="Pfam" id="PF00593"/>
    </source>
</evidence>
<keyword evidence="5 10" id="KW-0812">Transmembrane</keyword>
<keyword evidence="7 10" id="KW-0472">Membrane</keyword>
<feature type="domain" description="TonB-dependent receptor-like beta-barrel" evidence="13">
    <location>
        <begin position="291"/>
        <end position="705"/>
    </location>
</feature>
<evidence type="ECO:0000256" key="12">
    <source>
        <dbReference type="SAM" id="SignalP"/>
    </source>
</evidence>
<evidence type="ECO:0000256" key="6">
    <source>
        <dbReference type="ARBA" id="ARBA00023077"/>
    </source>
</evidence>
<evidence type="ECO:0000256" key="10">
    <source>
        <dbReference type="PROSITE-ProRule" id="PRU01360"/>
    </source>
</evidence>
<dbReference type="Proteomes" id="UP001528672">
    <property type="component" value="Unassembled WGS sequence"/>
</dbReference>
<evidence type="ECO:0000256" key="11">
    <source>
        <dbReference type="RuleBase" id="RU003357"/>
    </source>
</evidence>
<keyword evidence="8 15" id="KW-0675">Receptor</keyword>
<dbReference type="PANTHER" id="PTHR32552">
    <property type="entry name" value="FERRICHROME IRON RECEPTOR-RELATED"/>
    <property type="match status" value="1"/>
</dbReference>
<dbReference type="PROSITE" id="PS52016">
    <property type="entry name" value="TONB_DEPENDENT_REC_3"/>
    <property type="match status" value="1"/>
</dbReference>
<dbReference type="SUPFAM" id="SSF56935">
    <property type="entry name" value="Porins"/>
    <property type="match status" value="1"/>
</dbReference>
<keyword evidence="9 10" id="KW-0998">Cell outer membrane</keyword>